<dbReference type="InParanoid" id="A0A543AUE0"/>
<dbReference type="AlphaFoldDB" id="A0A543AUE0"/>
<evidence type="ECO:0000313" key="3">
    <source>
        <dbReference type="Proteomes" id="UP000317043"/>
    </source>
</evidence>
<reference evidence="2 3" key="1">
    <citation type="submission" date="2019-06" db="EMBL/GenBank/DDBJ databases">
        <title>Sequencing the genomes of 1000 actinobacteria strains.</title>
        <authorList>
            <person name="Klenk H.-P."/>
        </authorList>
    </citation>
    <scope>NUCLEOTIDE SEQUENCE [LARGE SCALE GENOMIC DNA]</scope>
    <source>
        <strain evidence="2 3">DSM 45928</strain>
    </source>
</reference>
<gene>
    <name evidence="2" type="ORF">FB566_1713</name>
</gene>
<proteinExistence type="predicted"/>
<dbReference type="SUPFAM" id="SSF56601">
    <property type="entry name" value="beta-lactamase/transpeptidase-like"/>
    <property type="match status" value="1"/>
</dbReference>
<dbReference type="EMBL" id="VFOW01000001">
    <property type="protein sequence ID" value="TQL76191.1"/>
    <property type="molecule type" value="Genomic_DNA"/>
</dbReference>
<evidence type="ECO:0000259" key="1">
    <source>
        <dbReference type="Pfam" id="PF00144"/>
    </source>
</evidence>
<dbReference type="InterPro" id="IPR012338">
    <property type="entry name" value="Beta-lactam/transpept-like"/>
</dbReference>
<dbReference type="InterPro" id="IPR001466">
    <property type="entry name" value="Beta-lactam-related"/>
</dbReference>
<feature type="domain" description="Beta-lactamase-related" evidence="1">
    <location>
        <begin position="7"/>
        <end position="257"/>
    </location>
</feature>
<dbReference type="OrthoDB" id="3863176at2"/>
<dbReference type="Pfam" id="PF00144">
    <property type="entry name" value="Beta-lactamase"/>
    <property type="match status" value="1"/>
</dbReference>
<dbReference type="RefSeq" id="WP_142037214.1">
    <property type="nucleotide sequence ID" value="NZ_JBHTGS010000001.1"/>
</dbReference>
<accession>A0A543AUE0</accession>
<sequence>MSGPFVPVYSIAKVYTAAAILSVVDIDDAIGSRLPDLSPEVASLSIRDILSHRSGLNDYFAWPDYRAAVAADEDPWPVSAVVDRAEVSTRNRFGYSNIGYLLLRLTLERVTRKPFFDALDELVLRPLKVTARPFDDRTDWRHCDHPEVTEKLRRYHPGWVYPGTFLARVEDAAAGIGRLMAGGLGTEVPTAMTRAFPVDAPGHPLSPSGYGLGLMTRGFPPTVVGHGGGGPGFSLFAATTVDGSRSAGMVTTNEGENLDLIAECVARVEAGKQNGPP</sequence>
<dbReference type="InterPro" id="IPR050491">
    <property type="entry name" value="AmpC-like"/>
</dbReference>
<dbReference type="Proteomes" id="UP000317043">
    <property type="component" value="Unassembled WGS sequence"/>
</dbReference>
<dbReference type="Gene3D" id="3.40.710.10">
    <property type="entry name" value="DD-peptidase/beta-lactamase superfamily"/>
    <property type="match status" value="1"/>
</dbReference>
<name>A0A543AUE0_9ACTN</name>
<comment type="caution">
    <text evidence="2">The sequence shown here is derived from an EMBL/GenBank/DDBJ whole genome shotgun (WGS) entry which is preliminary data.</text>
</comment>
<dbReference type="PANTHER" id="PTHR46825:SF9">
    <property type="entry name" value="BETA-LACTAMASE-RELATED DOMAIN-CONTAINING PROTEIN"/>
    <property type="match status" value="1"/>
</dbReference>
<protein>
    <submittedName>
        <fullName evidence="2">Beta-lactamase</fullName>
    </submittedName>
</protein>
<dbReference type="PANTHER" id="PTHR46825">
    <property type="entry name" value="D-ALANYL-D-ALANINE-CARBOXYPEPTIDASE/ENDOPEPTIDASE AMPH"/>
    <property type="match status" value="1"/>
</dbReference>
<evidence type="ECO:0000313" key="2">
    <source>
        <dbReference type="EMBL" id="TQL76191.1"/>
    </source>
</evidence>
<keyword evidence="3" id="KW-1185">Reference proteome</keyword>
<organism evidence="2 3">
    <name type="scientific">Stackebrandtia endophytica</name>
    <dbReference type="NCBI Taxonomy" id="1496996"/>
    <lineage>
        <taxon>Bacteria</taxon>
        <taxon>Bacillati</taxon>
        <taxon>Actinomycetota</taxon>
        <taxon>Actinomycetes</taxon>
        <taxon>Glycomycetales</taxon>
        <taxon>Glycomycetaceae</taxon>
        <taxon>Stackebrandtia</taxon>
    </lineage>
</organism>